<proteinExistence type="predicted"/>
<reference evidence="1" key="1">
    <citation type="submission" date="2023-06" db="EMBL/GenBank/DDBJ databases">
        <authorList>
            <consortium name="Lawrence Berkeley National Laboratory"/>
            <person name="Ahrendt S."/>
            <person name="Sahu N."/>
            <person name="Indic B."/>
            <person name="Wong-Bajracharya J."/>
            <person name="Merenyi Z."/>
            <person name="Ke H.-M."/>
            <person name="Monk M."/>
            <person name="Kocsube S."/>
            <person name="Drula E."/>
            <person name="Lipzen A."/>
            <person name="Balint B."/>
            <person name="Henrissat B."/>
            <person name="Andreopoulos B."/>
            <person name="Martin F.M."/>
            <person name="Harder C.B."/>
            <person name="Rigling D."/>
            <person name="Ford K.L."/>
            <person name="Foster G.D."/>
            <person name="Pangilinan J."/>
            <person name="Papanicolaou A."/>
            <person name="Barry K."/>
            <person name="LaButti K."/>
            <person name="Viragh M."/>
            <person name="Koriabine M."/>
            <person name="Yan M."/>
            <person name="Riley R."/>
            <person name="Champramary S."/>
            <person name="Plett K.L."/>
            <person name="Tsai I.J."/>
            <person name="Slot J."/>
            <person name="Sipos G."/>
            <person name="Plett J."/>
            <person name="Nagy L.G."/>
            <person name="Grigoriev I.V."/>
        </authorList>
    </citation>
    <scope>NUCLEOTIDE SEQUENCE</scope>
    <source>
        <strain evidence="1">ICMP 16352</strain>
    </source>
</reference>
<gene>
    <name evidence="1" type="ORF">IW261DRAFT_1628625</name>
</gene>
<name>A0AA39UA97_9AGAR</name>
<dbReference type="EMBL" id="JAUEPR010000013">
    <property type="protein sequence ID" value="KAK0478993.1"/>
    <property type="molecule type" value="Genomic_DNA"/>
</dbReference>
<accession>A0AA39UA97</accession>
<comment type="caution">
    <text evidence="1">The sequence shown here is derived from an EMBL/GenBank/DDBJ whole genome shotgun (WGS) entry which is preliminary data.</text>
</comment>
<sequence length="127" mass="14662">MLGLLLSCSLPVFKSDEGRREPGKERLYRIIMSTSIQVIWGLRCKRVISRENEHLPPGMVEKTWLKAVNDRLEMDYLMTRKKFGRKAQKPQRVQQTWSRVLKDEQQLPRNWTGAAGVLVGIGPSEGR</sequence>
<keyword evidence="2" id="KW-1185">Reference proteome</keyword>
<protein>
    <submittedName>
        <fullName evidence="1">Uncharacterized protein</fullName>
    </submittedName>
</protein>
<organism evidence="1 2">
    <name type="scientific">Armillaria novae-zelandiae</name>
    <dbReference type="NCBI Taxonomy" id="153914"/>
    <lineage>
        <taxon>Eukaryota</taxon>
        <taxon>Fungi</taxon>
        <taxon>Dikarya</taxon>
        <taxon>Basidiomycota</taxon>
        <taxon>Agaricomycotina</taxon>
        <taxon>Agaricomycetes</taxon>
        <taxon>Agaricomycetidae</taxon>
        <taxon>Agaricales</taxon>
        <taxon>Marasmiineae</taxon>
        <taxon>Physalacriaceae</taxon>
        <taxon>Armillaria</taxon>
    </lineage>
</organism>
<dbReference type="Proteomes" id="UP001175227">
    <property type="component" value="Unassembled WGS sequence"/>
</dbReference>
<evidence type="ECO:0000313" key="2">
    <source>
        <dbReference type="Proteomes" id="UP001175227"/>
    </source>
</evidence>
<dbReference type="AlphaFoldDB" id="A0AA39UA97"/>
<evidence type="ECO:0000313" key="1">
    <source>
        <dbReference type="EMBL" id="KAK0478993.1"/>
    </source>
</evidence>